<dbReference type="STRING" id="1051891.A0A0C3M787"/>
<dbReference type="InterPro" id="IPR006093">
    <property type="entry name" value="Oxy_OxRdtase_FAD_BS"/>
</dbReference>
<evidence type="ECO:0000256" key="3">
    <source>
        <dbReference type="ARBA" id="ARBA00022630"/>
    </source>
</evidence>
<dbReference type="InterPro" id="IPR016169">
    <property type="entry name" value="FAD-bd_PCMH_sub2"/>
</dbReference>
<feature type="chain" id="PRO_5002175860" description="FAD-binding PCMH-type domain-containing protein" evidence="6">
    <location>
        <begin position="25"/>
        <end position="506"/>
    </location>
</feature>
<evidence type="ECO:0000256" key="6">
    <source>
        <dbReference type="SAM" id="SignalP"/>
    </source>
</evidence>
<keyword evidence="3" id="KW-0285">Flavoprotein</keyword>
<comment type="cofactor">
    <cofactor evidence="1">
        <name>FAD</name>
        <dbReference type="ChEBI" id="CHEBI:57692"/>
    </cofactor>
</comment>
<dbReference type="Pfam" id="PF08031">
    <property type="entry name" value="BBE"/>
    <property type="match status" value="1"/>
</dbReference>
<dbReference type="PROSITE" id="PS51387">
    <property type="entry name" value="FAD_PCMH"/>
    <property type="match status" value="1"/>
</dbReference>
<dbReference type="PROSITE" id="PS00862">
    <property type="entry name" value="OX2_COVAL_FAD"/>
    <property type="match status" value="1"/>
</dbReference>
<organism evidence="8 9">
    <name type="scientific">Tulasnella calospora MUT 4182</name>
    <dbReference type="NCBI Taxonomy" id="1051891"/>
    <lineage>
        <taxon>Eukaryota</taxon>
        <taxon>Fungi</taxon>
        <taxon>Dikarya</taxon>
        <taxon>Basidiomycota</taxon>
        <taxon>Agaricomycotina</taxon>
        <taxon>Agaricomycetes</taxon>
        <taxon>Cantharellales</taxon>
        <taxon>Tulasnellaceae</taxon>
        <taxon>Tulasnella</taxon>
    </lineage>
</organism>
<dbReference type="EMBL" id="KN822981">
    <property type="protein sequence ID" value="KIO29547.1"/>
    <property type="molecule type" value="Genomic_DNA"/>
</dbReference>
<dbReference type="GO" id="GO:0016491">
    <property type="term" value="F:oxidoreductase activity"/>
    <property type="evidence" value="ECO:0007669"/>
    <property type="project" value="UniProtKB-KW"/>
</dbReference>
<evidence type="ECO:0000259" key="7">
    <source>
        <dbReference type="PROSITE" id="PS51387"/>
    </source>
</evidence>
<dbReference type="InterPro" id="IPR036318">
    <property type="entry name" value="FAD-bd_PCMH-like_sf"/>
</dbReference>
<keyword evidence="5" id="KW-0560">Oxidoreductase</keyword>
<dbReference type="GO" id="GO:0071949">
    <property type="term" value="F:FAD binding"/>
    <property type="evidence" value="ECO:0007669"/>
    <property type="project" value="InterPro"/>
</dbReference>
<accession>A0A0C3M787</accession>
<protein>
    <recommendedName>
        <fullName evidence="7">FAD-binding PCMH-type domain-containing protein</fullName>
    </recommendedName>
</protein>
<feature type="domain" description="FAD-binding PCMH-type" evidence="7">
    <location>
        <begin position="67"/>
        <end position="239"/>
    </location>
</feature>
<dbReference type="InterPro" id="IPR006094">
    <property type="entry name" value="Oxid_FAD_bind_N"/>
</dbReference>
<dbReference type="Gene3D" id="3.30.465.10">
    <property type="match status" value="1"/>
</dbReference>
<evidence type="ECO:0000256" key="4">
    <source>
        <dbReference type="ARBA" id="ARBA00022827"/>
    </source>
</evidence>
<reference evidence="9" key="2">
    <citation type="submission" date="2015-01" db="EMBL/GenBank/DDBJ databases">
        <title>Evolutionary Origins and Diversification of the Mycorrhizal Mutualists.</title>
        <authorList>
            <consortium name="DOE Joint Genome Institute"/>
            <consortium name="Mycorrhizal Genomics Consortium"/>
            <person name="Kohler A."/>
            <person name="Kuo A."/>
            <person name="Nagy L.G."/>
            <person name="Floudas D."/>
            <person name="Copeland A."/>
            <person name="Barry K.W."/>
            <person name="Cichocki N."/>
            <person name="Veneault-Fourrey C."/>
            <person name="LaButti K."/>
            <person name="Lindquist E.A."/>
            <person name="Lipzen A."/>
            <person name="Lundell T."/>
            <person name="Morin E."/>
            <person name="Murat C."/>
            <person name="Riley R."/>
            <person name="Ohm R."/>
            <person name="Sun H."/>
            <person name="Tunlid A."/>
            <person name="Henrissat B."/>
            <person name="Grigoriev I.V."/>
            <person name="Hibbett D.S."/>
            <person name="Martin F."/>
        </authorList>
    </citation>
    <scope>NUCLEOTIDE SEQUENCE [LARGE SCALE GENOMIC DNA]</scope>
    <source>
        <strain evidence="9">MUT 4182</strain>
    </source>
</reference>
<dbReference type="AlphaFoldDB" id="A0A0C3M787"/>
<dbReference type="HOGENOM" id="CLU_018354_10_1_1"/>
<keyword evidence="9" id="KW-1185">Reference proteome</keyword>
<dbReference type="InterPro" id="IPR050416">
    <property type="entry name" value="FAD-linked_Oxidoreductase"/>
</dbReference>
<comment type="similarity">
    <text evidence="2">Belongs to the oxygen-dependent FAD-linked oxidoreductase family.</text>
</comment>
<dbReference type="PANTHER" id="PTHR42973:SF39">
    <property type="entry name" value="FAD-BINDING PCMH-TYPE DOMAIN-CONTAINING PROTEIN"/>
    <property type="match status" value="1"/>
</dbReference>
<evidence type="ECO:0000256" key="1">
    <source>
        <dbReference type="ARBA" id="ARBA00001974"/>
    </source>
</evidence>
<dbReference type="OrthoDB" id="407275at2759"/>
<name>A0A0C3M787_9AGAM</name>
<keyword evidence="6" id="KW-0732">Signal</keyword>
<keyword evidence="4" id="KW-0274">FAD</keyword>
<evidence type="ECO:0000256" key="5">
    <source>
        <dbReference type="ARBA" id="ARBA00023002"/>
    </source>
</evidence>
<sequence>MLRDLWTAVAATLFILSSSTPVLGTAVHLDERAPSDFTACLTASKVKTLTASSSGYSTAALAFNRRLVYKPAAIVYPTSKTDVSAVVNCAAGSGVPVVARSGGHSYAAYGLGGKDGALVIDLSSMKSLALDSTGLLSSQTGNRLGDVAQYLWDNGKRALPHGTCPYVGTGGHASYGGFGLYGRTAGLLLDRIVSAEVVIANGTVLTASNTTHSDLFWALRGAAPSYGIVTSWTFSTLAAPSTLTNYWYTFSSTLSNANAVSIIMAFQNFAASNPTKQLASLASLGVSDGHMYISISGTYYGSKTDFTTAIKPLQDAFPANVGMKLSTKSRDWYTGLTDFTGPLSTSGPDIYDTFFAKSVVSATAFSKTSVTNWVNYMIQQDKTWGSKLWWWVEIDMYGGVISQVPETATSYAHRDETLNFQFYGGTPNDGKDPWVGQGGIDFMNGLVSSLVANPTGAYPNYIDPTLTADQWHSLYFAGNFQRLTQLKKAWDPSNVFNFPQSIPLAA</sequence>
<evidence type="ECO:0000313" key="9">
    <source>
        <dbReference type="Proteomes" id="UP000054248"/>
    </source>
</evidence>
<dbReference type="PANTHER" id="PTHR42973">
    <property type="entry name" value="BINDING OXIDOREDUCTASE, PUTATIVE (AFU_ORTHOLOGUE AFUA_1G17690)-RELATED"/>
    <property type="match status" value="1"/>
</dbReference>
<dbReference type="SUPFAM" id="SSF56176">
    <property type="entry name" value="FAD-binding/transporter-associated domain-like"/>
    <property type="match status" value="1"/>
</dbReference>
<dbReference type="InterPro" id="IPR012951">
    <property type="entry name" value="BBE"/>
</dbReference>
<dbReference type="Proteomes" id="UP000054248">
    <property type="component" value="Unassembled WGS sequence"/>
</dbReference>
<dbReference type="Gene3D" id="3.40.462.20">
    <property type="match status" value="1"/>
</dbReference>
<gene>
    <name evidence="8" type="ORF">M407DRAFT_14486</name>
</gene>
<dbReference type="Pfam" id="PF01565">
    <property type="entry name" value="FAD_binding_4"/>
    <property type="match status" value="1"/>
</dbReference>
<feature type="signal peptide" evidence="6">
    <location>
        <begin position="1"/>
        <end position="24"/>
    </location>
</feature>
<evidence type="ECO:0000256" key="2">
    <source>
        <dbReference type="ARBA" id="ARBA00005466"/>
    </source>
</evidence>
<reference evidence="8 9" key="1">
    <citation type="submission" date="2014-04" db="EMBL/GenBank/DDBJ databases">
        <authorList>
            <consortium name="DOE Joint Genome Institute"/>
            <person name="Kuo A."/>
            <person name="Girlanda M."/>
            <person name="Perotto S."/>
            <person name="Kohler A."/>
            <person name="Nagy L.G."/>
            <person name="Floudas D."/>
            <person name="Copeland A."/>
            <person name="Barry K.W."/>
            <person name="Cichocki N."/>
            <person name="Veneault-Fourrey C."/>
            <person name="LaButti K."/>
            <person name="Lindquist E.A."/>
            <person name="Lipzen A."/>
            <person name="Lundell T."/>
            <person name="Morin E."/>
            <person name="Murat C."/>
            <person name="Sun H."/>
            <person name="Tunlid A."/>
            <person name="Henrissat B."/>
            <person name="Grigoriev I.V."/>
            <person name="Hibbett D.S."/>
            <person name="Martin F."/>
            <person name="Nordberg H.P."/>
            <person name="Cantor M.N."/>
            <person name="Hua S.X."/>
        </authorList>
    </citation>
    <scope>NUCLEOTIDE SEQUENCE [LARGE SCALE GENOMIC DNA]</scope>
    <source>
        <strain evidence="8 9">MUT 4182</strain>
    </source>
</reference>
<evidence type="ECO:0000313" key="8">
    <source>
        <dbReference type="EMBL" id="KIO29547.1"/>
    </source>
</evidence>
<proteinExistence type="inferred from homology"/>
<dbReference type="InterPro" id="IPR016166">
    <property type="entry name" value="FAD-bd_PCMH"/>
</dbReference>